<feature type="compositionally biased region" description="Basic and acidic residues" evidence="2">
    <location>
        <begin position="301"/>
        <end position="319"/>
    </location>
</feature>
<feature type="coiled-coil region" evidence="1">
    <location>
        <begin position="195"/>
        <end position="255"/>
    </location>
</feature>
<name>A0A1E3PAW5_WICAA</name>
<dbReference type="EMBL" id="KV454208">
    <property type="protein sequence ID" value="ODQ62082.1"/>
    <property type="molecule type" value="Genomic_DNA"/>
</dbReference>
<evidence type="ECO:0000313" key="4">
    <source>
        <dbReference type="Proteomes" id="UP000094112"/>
    </source>
</evidence>
<dbReference type="OrthoDB" id="4070583at2759"/>
<evidence type="ECO:0000256" key="2">
    <source>
        <dbReference type="SAM" id="MobiDB-lite"/>
    </source>
</evidence>
<feature type="region of interest" description="Disordered" evidence="2">
    <location>
        <begin position="766"/>
        <end position="796"/>
    </location>
</feature>
<dbReference type="Pfam" id="PF12757">
    <property type="entry name" value="Eisosome1"/>
    <property type="match status" value="1"/>
</dbReference>
<dbReference type="Proteomes" id="UP000094112">
    <property type="component" value="Unassembled WGS sequence"/>
</dbReference>
<feature type="compositionally biased region" description="Basic and acidic residues" evidence="2">
    <location>
        <begin position="700"/>
        <end position="712"/>
    </location>
</feature>
<feature type="compositionally biased region" description="Polar residues" evidence="2">
    <location>
        <begin position="785"/>
        <end position="794"/>
    </location>
</feature>
<feature type="compositionally biased region" description="Basic and acidic residues" evidence="2">
    <location>
        <begin position="67"/>
        <end position="77"/>
    </location>
</feature>
<feature type="compositionally biased region" description="Basic and acidic residues" evidence="2">
    <location>
        <begin position="727"/>
        <end position="740"/>
    </location>
</feature>
<proteinExistence type="predicted"/>
<feature type="compositionally biased region" description="Basic and acidic residues" evidence="2">
    <location>
        <begin position="395"/>
        <end position="482"/>
    </location>
</feature>
<feature type="region of interest" description="Disordered" evidence="2">
    <location>
        <begin position="395"/>
        <end position="500"/>
    </location>
</feature>
<protein>
    <submittedName>
        <fullName evidence="3">Uncharacterized protein</fullName>
    </submittedName>
</protein>
<feature type="compositionally biased region" description="Polar residues" evidence="2">
    <location>
        <begin position="684"/>
        <end position="696"/>
    </location>
</feature>
<keyword evidence="1" id="KW-0175">Coiled coil</keyword>
<dbReference type="RefSeq" id="XP_019041289.1">
    <property type="nucleotide sequence ID" value="XM_019185347.1"/>
</dbReference>
<evidence type="ECO:0000313" key="3">
    <source>
        <dbReference type="EMBL" id="ODQ62082.1"/>
    </source>
</evidence>
<feature type="region of interest" description="Disordered" evidence="2">
    <location>
        <begin position="533"/>
        <end position="614"/>
    </location>
</feature>
<feature type="compositionally biased region" description="Polar residues" evidence="2">
    <location>
        <begin position="652"/>
        <end position="675"/>
    </location>
</feature>
<accession>A0A1E3PAW5</accession>
<feature type="region of interest" description="Disordered" evidence="2">
    <location>
        <begin position="301"/>
        <end position="320"/>
    </location>
</feature>
<feature type="compositionally biased region" description="Low complexity" evidence="2">
    <location>
        <begin position="637"/>
        <end position="651"/>
    </location>
</feature>
<gene>
    <name evidence="3" type="ORF">WICANDRAFT_82195</name>
</gene>
<sequence>MSSISDENQTVTKPVSAFRQSVGSMTKKSKWVSPFRQQANAEANVSTTEKHEKSDSLDTSAPASKKQKVDAEKKVVDRTINPKDLEKRLGELSTTAEASANKKIKPEDRIVDLGGGLKMSQAAIDKIARERLGKDLQQIDERASSQQKLRELKHQKKLELQALKDQNKVNSKFAKFKKKLDLEKKSITSEHDRKVKEIESSIASLDKQIKDFDKKTNKEIKQSIEDAETQTKTADEKLVDDKQKTTKEAADLEKEHLQTIHDHQISQKRSEITTRVLHAKQSEYELELELLELKLAQSNRELAKQQEHNTSHSGIKEDLEAQIATTKQAISENNAKIEQSENLQLESAKSLKSAEGELESSRKAVESLKVQLAELKAGKDDREARLQEAISKRKVYDEEQEQLRKEAEEKARIAEEERLRKEEEEKQRKAEEEERLRIEEEERKRQEEEQKRLDEEERQRKLEEEERIRKEKEEQLRKEKEEKKKKHDLAAVSFGSDLDARKSALDKKISEKKASDASVDEITLLELERKHLDGWTYENQDSKARELGSSLAVTKKDQQAKAKIAEKKAKKKAAAAEKEEKKRAAAAAKEEKKKKAAAEKEERKNKKSSTIGAVAVPAAVITGTGAAVGAGAGAVGSGASKGVSGASNAVSTIGTKPSNGLQSKSVEPASSTSKAVSKDDTAVPTATSNKPASKSTAPVARERSSSPKDSDRKSRRSSLFGFFKKKSRDESESPEREDKKKGHGGALGAATATTAGAGIVGAGVASESATKLASNAPGGPVATVPETSSKNVETSDPMIIKPQSQLLNLFQLLMTQYQKRVFLLV</sequence>
<dbReference type="STRING" id="683960.A0A1E3PAW5"/>
<feature type="compositionally biased region" description="Basic and acidic residues" evidence="2">
    <location>
        <begin position="554"/>
        <end position="567"/>
    </location>
</feature>
<keyword evidence="4" id="KW-1185">Reference proteome</keyword>
<feature type="region of interest" description="Disordered" evidence="2">
    <location>
        <begin position="628"/>
        <end position="753"/>
    </location>
</feature>
<feature type="region of interest" description="Disordered" evidence="2">
    <location>
        <begin position="1"/>
        <end position="77"/>
    </location>
</feature>
<organism evidence="3 4">
    <name type="scientific">Wickerhamomyces anomalus (strain ATCC 58044 / CBS 1984 / NCYC 433 / NRRL Y-366-8)</name>
    <name type="common">Yeast</name>
    <name type="synonym">Hansenula anomala</name>
    <dbReference type="NCBI Taxonomy" id="683960"/>
    <lineage>
        <taxon>Eukaryota</taxon>
        <taxon>Fungi</taxon>
        <taxon>Dikarya</taxon>
        <taxon>Ascomycota</taxon>
        <taxon>Saccharomycotina</taxon>
        <taxon>Saccharomycetes</taxon>
        <taxon>Phaffomycetales</taxon>
        <taxon>Wickerhamomycetaceae</taxon>
        <taxon>Wickerhamomyces</taxon>
    </lineage>
</organism>
<feature type="compositionally biased region" description="Polar residues" evidence="2">
    <location>
        <begin position="35"/>
        <end position="47"/>
    </location>
</feature>
<reference evidence="3 4" key="1">
    <citation type="journal article" date="2016" name="Proc. Natl. Acad. Sci. U.S.A.">
        <title>Comparative genomics of biotechnologically important yeasts.</title>
        <authorList>
            <person name="Riley R."/>
            <person name="Haridas S."/>
            <person name="Wolfe K.H."/>
            <person name="Lopes M.R."/>
            <person name="Hittinger C.T."/>
            <person name="Goeker M."/>
            <person name="Salamov A.A."/>
            <person name="Wisecaver J.H."/>
            <person name="Long T.M."/>
            <person name="Calvey C.H."/>
            <person name="Aerts A.L."/>
            <person name="Barry K.W."/>
            <person name="Choi C."/>
            <person name="Clum A."/>
            <person name="Coughlan A.Y."/>
            <person name="Deshpande S."/>
            <person name="Douglass A.P."/>
            <person name="Hanson S.J."/>
            <person name="Klenk H.-P."/>
            <person name="LaButti K.M."/>
            <person name="Lapidus A."/>
            <person name="Lindquist E.A."/>
            <person name="Lipzen A.M."/>
            <person name="Meier-Kolthoff J.P."/>
            <person name="Ohm R.A."/>
            <person name="Otillar R.P."/>
            <person name="Pangilinan J.L."/>
            <person name="Peng Y."/>
            <person name="Rokas A."/>
            <person name="Rosa C.A."/>
            <person name="Scheuner C."/>
            <person name="Sibirny A.A."/>
            <person name="Slot J.C."/>
            <person name="Stielow J.B."/>
            <person name="Sun H."/>
            <person name="Kurtzman C.P."/>
            <person name="Blackwell M."/>
            <person name="Grigoriev I.V."/>
            <person name="Jeffries T.W."/>
        </authorList>
    </citation>
    <scope>NUCLEOTIDE SEQUENCE [LARGE SCALE GENOMIC DNA]</scope>
    <source>
        <strain evidence="4">ATCC 58044 / CBS 1984 / NCYC 433 / NRRL Y-366-8</strain>
    </source>
</reference>
<dbReference type="InterPro" id="IPR024527">
    <property type="entry name" value="Eisosome1"/>
</dbReference>
<evidence type="ECO:0000256" key="1">
    <source>
        <dbReference type="SAM" id="Coils"/>
    </source>
</evidence>
<feature type="compositionally biased region" description="Polar residues" evidence="2">
    <location>
        <begin position="1"/>
        <end position="26"/>
    </location>
</feature>
<feature type="compositionally biased region" description="Basic and acidic residues" evidence="2">
    <location>
        <begin position="574"/>
        <end position="604"/>
    </location>
</feature>
<dbReference type="GeneID" id="30202593"/>
<dbReference type="AlphaFoldDB" id="A0A1E3PAW5"/>